<dbReference type="AlphaFoldDB" id="A0A0J9XBL4"/>
<dbReference type="Gene3D" id="1.25.40.10">
    <property type="entry name" value="Tetratricopeptide repeat domain"/>
    <property type="match status" value="2"/>
</dbReference>
<dbReference type="STRING" id="1173061.A0A0J9XBL4"/>
<dbReference type="OrthoDB" id="185373at2759"/>
<dbReference type="PANTHER" id="PTHR47938">
    <property type="entry name" value="RESPIRATORY COMPLEX I CHAPERONE (CIA84), PUTATIVE (AFU_ORTHOLOGUE AFUA_2G06020)-RELATED"/>
    <property type="match status" value="1"/>
</dbReference>
<organism evidence="1 2">
    <name type="scientific">Geotrichum candidum</name>
    <name type="common">Oospora lactis</name>
    <name type="synonym">Dipodascus geotrichum</name>
    <dbReference type="NCBI Taxonomy" id="1173061"/>
    <lineage>
        <taxon>Eukaryota</taxon>
        <taxon>Fungi</taxon>
        <taxon>Dikarya</taxon>
        <taxon>Ascomycota</taxon>
        <taxon>Saccharomycotina</taxon>
        <taxon>Dipodascomycetes</taxon>
        <taxon>Dipodascales</taxon>
        <taxon>Dipodascaceae</taxon>
        <taxon>Geotrichum</taxon>
    </lineage>
</organism>
<dbReference type="PANTHER" id="PTHR47938:SF35">
    <property type="entry name" value="PENTATRICOPEPTIDE REPEAT-CONTAINING PROTEIN 4, MITOCHONDRIAL-RELATED"/>
    <property type="match status" value="1"/>
</dbReference>
<dbReference type="EMBL" id="CCBN010000009">
    <property type="protein sequence ID" value="CDO54894.1"/>
    <property type="molecule type" value="Genomic_DNA"/>
</dbReference>
<gene>
    <name evidence="1" type="ORF">BN980_GECA09s00912g</name>
</gene>
<evidence type="ECO:0000313" key="1">
    <source>
        <dbReference type="EMBL" id="CDO54894.1"/>
    </source>
</evidence>
<evidence type="ECO:0000313" key="2">
    <source>
        <dbReference type="Proteomes" id="UP000242525"/>
    </source>
</evidence>
<dbReference type="GO" id="GO:0003729">
    <property type="term" value="F:mRNA binding"/>
    <property type="evidence" value="ECO:0007669"/>
    <property type="project" value="TreeGrafter"/>
</dbReference>
<name>A0A0J9XBL4_GEOCN</name>
<proteinExistence type="predicted"/>
<reference evidence="1" key="1">
    <citation type="submission" date="2014-03" db="EMBL/GenBank/DDBJ databases">
        <authorList>
            <person name="Casaregola S."/>
        </authorList>
    </citation>
    <scope>NUCLEOTIDE SEQUENCE [LARGE SCALE GENOMIC DNA]</scope>
    <source>
        <strain evidence="1">CLIB 918</strain>
    </source>
</reference>
<keyword evidence="2" id="KW-1185">Reference proteome</keyword>
<dbReference type="Proteomes" id="UP000242525">
    <property type="component" value="Unassembled WGS sequence"/>
</dbReference>
<protein>
    <submittedName>
        <fullName evidence="1">Similar to Saccharomyces cerevisiae YPL005W AEP3 Peripheral mitochondrial inner membrane protein</fullName>
    </submittedName>
</protein>
<accession>A0A0J9XBL4</accession>
<dbReference type="InterPro" id="IPR011990">
    <property type="entry name" value="TPR-like_helical_dom_sf"/>
</dbReference>
<sequence>MLASRKVIRNLCIRSGIGRLEPNRAFSTSVVPLTGARRRGKLVGTSTAAETQGTRNLDELLERTGKGPTDDGTKFDARIKQKVLEYQDLNLASGIRLHEDYATARAKNKYRSYYDLSDTLPKLRLVLAHLSGITPNNHLLNAPDGSVDEKDLLTSIQVLVPATSPRKIMTLDNLPLIPPQFETEEQFIEYLSSITIPKYVRIEKTQKHVIGQLVMDLLRPNSPDTRYRRTTKAYNIGLKYFVRIKDLSSVRLLVSMMASSPYSKPNTETYNIIFSGIPSTLIGSKEEYRRYLFNLYERQKLNKNFTVASETRRKATDSVYLKHPLKFMAKCLKDMKAAGLEANSETWNCVLGCAIGPVAKYHVLEYMHKLKIPLTSLGLKSVVRDLCDFLGPDKALALVSQDGFVLTVDCVKVIVERLIDRPSQSKLERAWQLLLTASSSEKGSVPMTTSVLNCFALRFARAGRIDWILGLMRAMYTKWGVKPNITTYQCLLEAVVRQPPHENKAFLLRVVYGEALKSWKKTSLGAAPTRIDAETLPAPFRTLIRRARAQFEFMAATVNKFNAATAERVTYRDPFGVDLAQYLKSPENVVAREFLDRASTLLAWPTTAGEPLRLTYPQQQQQPQKDHPISPELRDIVTKLGVTSQTGSVSRAVQKFERRPHDVADAMVPEWKAFLAARKHEYRSKLDAAEHQRRERVLENPYQSYIDSLKAGFAVEG</sequence>
<comment type="caution">
    <text evidence="1">The sequence shown here is derived from an EMBL/GenBank/DDBJ whole genome shotgun (WGS) entry which is preliminary data.</text>
</comment>